<dbReference type="PANTHER" id="PTHR42781:SF4">
    <property type="entry name" value="SPERMIDINE_PUTRESCINE IMPORT ATP-BINDING PROTEIN POTA"/>
    <property type="match status" value="1"/>
</dbReference>
<evidence type="ECO:0000259" key="5">
    <source>
        <dbReference type="PROSITE" id="PS50893"/>
    </source>
</evidence>
<sequence length="268" mass="29978">MSIDITIQRQVGTGERTFSLDVQLRTQAKRIALFGPSGSGKTLTVQAVAGLMKPSSGHIRIGQRTFYDSQQRIWLAPQKRRMAYLLQDYGLFPHLTVAQNICFGLSSLWVNPRRKPKLPASAQRWIEAFELQTILENYPTEISGGQKQRTAMARALAVEPELLVLDEPLSALDVQLRIRMRKELAQLQSQLEIPSIIITHDPEDAVELADEVFRIQNGKIVAKCHPAELMQHAEHLREQRQLANAVDDPAVTSVYAAEKPLGTQLGLA</sequence>
<dbReference type="SMART" id="SM00382">
    <property type="entry name" value="AAA"/>
    <property type="match status" value="1"/>
</dbReference>
<reference evidence="6" key="1">
    <citation type="journal article" date="2021" name="PeerJ">
        <title>Extensive microbial diversity within the chicken gut microbiome revealed by metagenomics and culture.</title>
        <authorList>
            <person name="Gilroy R."/>
            <person name="Ravi A."/>
            <person name="Getino M."/>
            <person name="Pursley I."/>
            <person name="Horton D.L."/>
            <person name="Alikhan N.F."/>
            <person name="Baker D."/>
            <person name="Gharbi K."/>
            <person name="Hall N."/>
            <person name="Watson M."/>
            <person name="Adriaenssens E.M."/>
            <person name="Foster-Nyarko E."/>
            <person name="Jarju S."/>
            <person name="Secka A."/>
            <person name="Antonio M."/>
            <person name="Oren A."/>
            <person name="Chaudhuri R.R."/>
            <person name="La Ragione R."/>
            <person name="Hildebrand F."/>
            <person name="Pallen M.J."/>
        </authorList>
    </citation>
    <scope>NUCLEOTIDE SEQUENCE</scope>
    <source>
        <strain evidence="6">9264</strain>
    </source>
</reference>
<dbReference type="GO" id="GO:0005524">
    <property type="term" value="F:ATP binding"/>
    <property type="evidence" value="ECO:0007669"/>
    <property type="project" value="UniProtKB-KW"/>
</dbReference>
<keyword evidence="1" id="KW-0813">Transport</keyword>
<accession>A0A9D2U7C7</accession>
<reference evidence="6" key="2">
    <citation type="submission" date="2021-04" db="EMBL/GenBank/DDBJ databases">
        <authorList>
            <person name="Gilroy R."/>
        </authorList>
    </citation>
    <scope>NUCLEOTIDE SEQUENCE</scope>
    <source>
        <strain evidence="6">9264</strain>
    </source>
</reference>
<proteinExistence type="predicted"/>
<keyword evidence="2" id="KW-0472">Membrane</keyword>
<dbReference type="Gene3D" id="3.40.50.300">
    <property type="entry name" value="P-loop containing nucleotide triphosphate hydrolases"/>
    <property type="match status" value="1"/>
</dbReference>
<gene>
    <name evidence="6" type="ORF">H9906_00215</name>
</gene>
<evidence type="ECO:0000256" key="3">
    <source>
        <dbReference type="ARBA" id="ARBA00022741"/>
    </source>
</evidence>
<evidence type="ECO:0000256" key="4">
    <source>
        <dbReference type="ARBA" id="ARBA00022840"/>
    </source>
</evidence>
<dbReference type="InterPro" id="IPR027417">
    <property type="entry name" value="P-loop_NTPase"/>
</dbReference>
<dbReference type="Proteomes" id="UP000823889">
    <property type="component" value="Unassembled WGS sequence"/>
</dbReference>
<dbReference type="InterPro" id="IPR003593">
    <property type="entry name" value="AAA+_ATPase"/>
</dbReference>
<dbReference type="PANTHER" id="PTHR42781">
    <property type="entry name" value="SPERMIDINE/PUTRESCINE IMPORT ATP-BINDING PROTEIN POTA"/>
    <property type="match status" value="1"/>
</dbReference>
<dbReference type="PROSITE" id="PS50893">
    <property type="entry name" value="ABC_TRANSPORTER_2"/>
    <property type="match status" value="1"/>
</dbReference>
<keyword evidence="3" id="KW-0547">Nucleotide-binding</keyword>
<dbReference type="InterPro" id="IPR003439">
    <property type="entry name" value="ABC_transporter-like_ATP-bd"/>
</dbReference>
<comment type="caution">
    <text evidence="6">The sequence shown here is derived from an EMBL/GenBank/DDBJ whole genome shotgun (WGS) entry which is preliminary data.</text>
</comment>
<organism evidence="6 7">
    <name type="scientific">Candidatus Paenalcaligenes intestinipullorum</name>
    <dbReference type="NCBI Taxonomy" id="2838718"/>
    <lineage>
        <taxon>Bacteria</taxon>
        <taxon>Pseudomonadati</taxon>
        <taxon>Pseudomonadota</taxon>
        <taxon>Betaproteobacteria</taxon>
        <taxon>Burkholderiales</taxon>
        <taxon>Alcaligenaceae</taxon>
        <taxon>Paenalcaligenes</taxon>
    </lineage>
</organism>
<evidence type="ECO:0000256" key="2">
    <source>
        <dbReference type="ARBA" id="ARBA00022475"/>
    </source>
</evidence>
<dbReference type="SUPFAM" id="SSF52540">
    <property type="entry name" value="P-loop containing nucleoside triphosphate hydrolases"/>
    <property type="match status" value="1"/>
</dbReference>
<evidence type="ECO:0000313" key="6">
    <source>
        <dbReference type="EMBL" id="HJD43440.1"/>
    </source>
</evidence>
<dbReference type="Pfam" id="PF00005">
    <property type="entry name" value="ABC_tran"/>
    <property type="match status" value="1"/>
</dbReference>
<feature type="domain" description="ABC transporter" evidence="5">
    <location>
        <begin position="1"/>
        <end position="242"/>
    </location>
</feature>
<evidence type="ECO:0000313" key="7">
    <source>
        <dbReference type="Proteomes" id="UP000823889"/>
    </source>
</evidence>
<keyword evidence="2" id="KW-1003">Cell membrane</keyword>
<dbReference type="GO" id="GO:0016887">
    <property type="term" value="F:ATP hydrolysis activity"/>
    <property type="evidence" value="ECO:0007669"/>
    <property type="project" value="InterPro"/>
</dbReference>
<keyword evidence="4 6" id="KW-0067">ATP-binding</keyword>
<protein>
    <submittedName>
        <fullName evidence="6">ATP-binding cassette domain-containing protein</fullName>
    </submittedName>
</protein>
<name>A0A9D2U7C7_9BURK</name>
<dbReference type="AlphaFoldDB" id="A0A9D2U7C7"/>
<dbReference type="InterPro" id="IPR050093">
    <property type="entry name" value="ABC_SmlMolc_Importer"/>
</dbReference>
<evidence type="ECO:0000256" key="1">
    <source>
        <dbReference type="ARBA" id="ARBA00022448"/>
    </source>
</evidence>
<dbReference type="EMBL" id="DWUQ01000003">
    <property type="protein sequence ID" value="HJD43440.1"/>
    <property type="molecule type" value="Genomic_DNA"/>
</dbReference>